<dbReference type="Gene3D" id="1.10.1660.10">
    <property type="match status" value="1"/>
</dbReference>
<evidence type="ECO:0000313" key="4">
    <source>
        <dbReference type="Proteomes" id="UP000095256"/>
    </source>
</evidence>
<proteinExistence type="predicted"/>
<dbReference type="OrthoDB" id="9811174at2"/>
<dbReference type="STRING" id="762845.BCR26_10000"/>
<keyword evidence="1" id="KW-0238">DNA-binding</keyword>
<dbReference type="InterPro" id="IPR047057">
    <property type="entry name" value="MerR_fam"/>
</dbReference>
<evidence type="ECO:0000256" key="1">
    <source>
        <dbReference type="ARBA" id="ARBA00023125"/>
    </source>
</evidence>
<evidence type="ECO:0000313" key="3">
    <source>
        <dbReference type="EMBL" id="OEH83384.1"/>
    </source>
</evidence>
<dbReference type="RefSeq" id="WP_069697678.1">
    <property type="nucleotide sequence ID" value="NZ_JAGGMA010000017.1"/>
</dbReference>
<dbReference type="CDD" id="cd00592">
    <property type="entry name" value="HTH_MerR-like"/>
    <property type="match status" value="1"/>
</dbReference>
<organism evidence="3 4">
    <name type="scientific">Enterococcus rivorum</name>
    <dbReference type="NCBI Taxonomy" id="762845"/>
    <lineage>
        <taxon>Bacteria</taxon>
        <taxon>Bacillati</taxon>
        <taxon>Bacillota</taxon>
        <taxon>Bacilli</taxon>
        <taxon>Lactobacillales</taxon>
        <taxon>Enterococcaceae</taxon>
        <taxon>Enterococcus</taxon>
    </lineage>
</organism>
<dbReference type="SMART" id="SM00422">
    <property type="entry name" value="HTH_MERR"/>
    <property type="match status" value="1"/>
</dbReference>
<dbReference type="EMBL" id="MIEK01000008">
    <property type="protein sequence ID" value="OEH83384.1"/>
    <property type="molecule type" value="Genomic_DNA"/>
</dbReference>
<evidence type="ECO:0000259" key="2">
    <source>
        <dbReference type="PROSITE" id="PS50937"/>
    </source>
</evidence>
<accession>A0A1E5KZY9</accession>
<comment type="caution">
    <text evidence="3">The sequence shown here is derived from an EMBL/GenBank/DDBJ whole genome shotgun (WGS) entry which is preliminary data.</text>
</comment>
<dbReference type="Proteomes" id="UP000095256">
    <property type="component" value="Unassembled WGS sequence"/>
</dbReference>
<feature type="domain" description="HTH merR-type" evidence="2">
    <location>
        <begin position="4"/>
        <end position="72"/>
    </location>
</feature>
<dbReference type="GO" id="GO:0003677">
    <property type="term" value="F:DNA binding"/>
    <property type="evidence" value="ECO:0007669"/>
    <property type="project" value="UniProtKB-KW"/>
</dbReference>
<dbReference type="InterPro" id="IPR009061">
    <property type="entry name" value="DNA-bd_dom_put_sf"/>
</dbReference>
<dbReference type="SUPFAM" id="SSF46955">
    <property type="entry name" value="Putative DNA-binding domain"/>
    <property type="match status" value="1"/>
</dbReference>
<name>A0A1E5KZY9_9ENTE</name>
<keyword evidence="4" id="KW-1185">Reference proteome</keyword>
<protein>
    <recommendedName>
        <fullName evidence="2">HTH merR-type domain-containing protein</fullName>
    </recommendedName>
</protein>
<dbReference type="PROSITE" id="PS50937">
    <property type="entry name" value="HTH_MERR_2"/>
    <property type="match status" value="1"/>
</dbReference>
<sequence>MKRKWHIKEASQQSKISEDTIRFYEKEGLIKPERGENRYRQYTEKNMKELQYIAVMKYAHFSVKEIGAFMNLMNSPLSENCNAKGQELLGKKIMDLKQAIHHYQQIIELLEELPMPDSYSEYLEKRDELGEYMDQFIGNIFNSIYEVAADESN</sequence>
<dbReference type="PANTHER" id="PTHR30204">
    <property type="entry name" value="REDOX-CYCLING DRUG-SENSING TRANSCRIPTIONAL ACTIVATOR SOXR"/>
    <property type="match status" value="1"/>
</dbReference>
<dbReference type="PANTHER" id="PTHR30204:SF97">
    <property type="entry name" value="MERR FAMILY REGULATORY PROTEIN"/>
    <property type="match status" value="1"/>
</dbReference>
<dbReference type="AlphaFoldDB" id="A0A1E5KZY9"/>
<dbReference type="GO" id="GO:0003700">
    <property type="term" value="F:DNA-binding transcription factor activity"/>
    <property type="evidence" value="ECO:0007669"/>
    <property type="project" value="InterPro"/>
</dbReference>
<dbReference type="Pfam" id="PF13411">
    <property type="entry name" value="MerR_1"/>
    <property type="match status" value="1"/>
</dbReference>
<reference evidence="3 4" key="1">
    <citation type="submission" date="2016-09" db="EMBL/GenBank/DDBJ databases">
        <authorList>
            <person name="Capua I."/>
            <person name="De Benedictis P."/>
            <person name="Joannis T."/>
            <person name="Lombin L.H."/>
            <person name="Cattoli G."/>
        </authorList>
    </citation>
    <scope>NUCLEOTIDE SEQUENCE [LARGE SCALE GENOMIC DNA]</scope>
    <source>
        <strain evidence="3 4">LMG 25899</strain>
    </source>
</reference>
<gene>
    <name evidence="3" type="ORF">BCR26_10000</name>
</gene>
<dbReference type="InterPro" id="IPR000551">
    <property type="entry name" value="MerR-type_HTH_dom"/>
</dbReference>